<dbReference type="SUPFAM" id="SSF51905">
    <property type="entry name" value="FAD/NAD(P)-binding domain"/>
    <property type="match status" value="1"/>
</dbReference>
<dbReference type="Proteomes" id="UP001556637">
    <property type="component" value="Unassembled WGS sequence"/>
</dbReference>
<evidence type="ECO:0000313" key="2">
    <source>
        <dbReference type="Proteomes" id="UP001556637"/>
    </source>
</evidence>
<reference evidence="1 2" key="1">
    <citation type="submission" date="2024-02" db="EMBL/GenBank/DDBJ databases">
        <title>New especies of Spiribacter isolated from saline water.</title>
        <authorList>
            <person name="Leon M.J."/>
            <person name="De La Haba R."/>
            <person name="Sanchez-Porro C."/>
            <person name="Ventosa A."/>
        </authorList>
    </citation>
    <scope>NUCLEOTIDE SEQUENCE [LARGE SCALE GENOMIC DNA]</scope>
    <source>
        <strain evidence="2">ag22IC4-189</strain>
    </source>
</reference>
<accession>A0ABV3T5F7</accession>
<dbReference type="InterPro" id="IPR036188">
    <property type="entry name" value="FAD/NAD-bd_sf"/>
</dbReference>
<dbReference type="RefSeq" id="WP_367983243.1">
    <property type="nucleotide sequence ID" value="NZ_JBAKFF010000001.1"/>
</dbReference>
<gene>
    <name evidence="1" type="ORF">V6X30_03390</name>
</gene>
<evidence type="ECO:0000313" key="1">
    <source>
        <dbReference type="EMBL" id="MEX0430447.1"/>
    </source>
</evidence>
<dbReference type="Pfam" id="PF05834">
    <property type="entry name" value="Lycopene_cycl"/>
    <property type="match status" value="1"/>
</dbReference>
<protein>
    <submittedName>
        <fullName evidence="1">Lycopene cyclase family protein</fullName>
    </submittedName>
</protein>
<organism evidence="1 2">
    <name type="scientific">Spiribacter insolitus</name>
    <dbReference type="NCBI Taxonomy" id="3122417"/>
    <lineage>
        <taxon>Bacteria</taxon>
        <taxon>Pseudomonadati</taxon>
        <taxon>Pseudomonadota</taxon>
        <taxon>Gammaproteobacteria</taxon>
        <taxon>Chromatiales</taxon>
        <taxon>Ectothiorhodospiraceae</taxon>
        <taxon>Spiribacter</taxon>
    </lineage>
</organism>
<keyword evidence="2" id="KW-1185">Reference proteome</keyword>
<dbReference type="EMBL" id="JBAKFF010000001">
    <property type="protein sequence ID" value="MEX0430447.1"/>
    <property type="molecule type" value="Genomic_DNA"/>
</dbReference>
<sequence length="384" mass="43133">MSDFDLALVGFGAAAMSLAVRLSAHYPGRIAVVEPRPLPLDDQTWCGWRVHDHPFIEQVERSWTSWSVRYADEDLVRSSQRLPYEMLRSSAVQQRALGAVEIRDDWSYLGGVSLVDSALEADSWRLTLSDGREISAKRVMDSRAPTLQLPRPWVWQSFIGREISGPDLDGSGPVGLMHFLEDDEPLLTFVYELPISDSRRLVELTRFTPNRPDRAELASALDRLLEQRRCGGYTVKREEYGNLPMAPIAPYDRDGWMRTGTAGGSMRPATGYAFHGIQQWADQCADALIAGHEPAPPGRQRIMDWLDGVFLESLWADAELGQAPERFMTLFRNTPPESLVRFLMSQPRALDLWGVLRALPAPPMIAAAGRYSLKRRQLACPTQA</sequence>
<name>A0ABV3T5F7_9GAMM</name>
<proteinExistence type="predicted"/>
<comment type="caution">
    <text evidence="1">The sequence shown here is derived from an EMBL/GenBank/DDBJ whole genome shotgun (WGS) entry which is preliminary data.</text>
</comment>